<dbReference type="EMBL" id="VGJX01000062">
    <property type="protein sequence ID" value="MBM3273851.1"/>
    <property type="molecule type" value="Genomic_DNA"/>
</dbReference>
<feature type="transmembrane region" description="Helical" evidence="1">
    <location>
        <begin position="100"/>
        <end position="120"/>
    </location>
</feature>
<name>A0A937X0P9_9BACT</name>
<proteinExistence type="predicted"/>
<comment type="caution">
    <text evidence="2">The sequence shown here is derived from an EMBL/GenBank/DDBJ whole genome shotgun (WGS) entry which is preliminary data.</text>
</comment>
<sequence>MPTGFFFGALLPLFAIRRIRASQPSPLGGVVPLATLAVAWFALTVQLALAWYPDWMWSYLIDATTISPAFAVVFFAAVTGAGAAGAIISQAFIARGQTPGAVATAIFGFSMYAAVFNLTWDRYFHVGNYFQYHNALAKPLNGHAGLQNLMSWLGAAEAIVLLGVVAWLLISDRSWKTHA</sequence>
<protein>
    <submittedName>
        <fullName evidence="2">Uncharacterized protein</fullName>
    </submittedName>
</protein>
<organism evidence="2 3">
    <name type="scientific">Candidatus Tanganyikabacteria bacterium</name>
    <dbReference type="NCBI Taxonomy" id="2961651"/>
    <lineage>
        <taxon>Bacteria</taxon>
        <taxon>Bacillati</taxon>
        <taxon>Candidatus Sericytochromatia</taxon>
        <taxon>Candidatus Tanganyikabacteria</taxon>
    </lineage>
</organism>
<dbReference type="Proteomes" id="UP000703893">
    <property type="component" value="Unassembled WGS sequence"/>
</dbReference>
<gene>
    <name evidence="2" type="ORF">FJZ00_01765</name>
</gene>
<feature type="transmembrane region" description="Helical" evidence="1">
    <location>
        <begin position="27"/>
        <end position="49"/>
    </location>
</feature>
<keyword evidence="1" id="KW-0472">Membrane</keyword>
<feature type="transmembrane region" description="Helical" evidence="1">
    <location>
        <begin position="69"/>
        <end position="88"/>
    </location>
</feature>
<dbReference type="AlphaFoldDB" id="A0A937X0P9"/>
<evidence type="ECO:0000313" key="2">
    <source>
        <dbReference type="EMBL" id="MBM3273851.1"/>
    </source>
</evidence>
<reference evidence="2 3" key="1">
    <citation type="submission" date="2019-03" db="EMBL/GenBank/DDBJ databases">
        <title>Lake Tanganyika Metagenome-Assembled Genomes (MAGs).</title>
        <authorList>
            <person name="Tran P."/>
        </authorList>
    </citation>
    <scope>NUCLEOTIDE SEQUENCE [LARGE SCALE GENOMIC DNA]</scope>
    <source>
        <strain evidence="2">K_DeepCast_65m_m2_236</strain>
    </source>
</reference>
<evidence type="ECO:0000256" key="1">
    <source>
        <dbReference type="SAM" id="Phobius"/>
    </source>
</evidence>
<accession>A0A937X0P9</accession>
<keyword evidence="1" id="KW-0812">Transmembrane</keyword>
<evidence type="ECO:0000313" key="3">
    <source>
        <dbReference type="Proteomes" id="UP000703893"/>
    </source>
</evidence>
<feature type="transmembrane region" description="Helical" evidence="1">
    <location>
        <begin position="149"/>
        <end position="170"/>
    </location>
</feature>
<keyword evidence="1" id="KW-1133">Transmembrane helix</keyword>